<evidence type="ECO:0000256" key="7">
    <source>
        <dbReference type="SAM" id="Phobius"/>
    </source>
</evidence>
<dbReference type="Gene3D" id="3.40.50.720">
    <property type="entry name" value="NAD(P)-binding Rossmann-like Domain"/>
    <property type="match status" value="1"/>
</dbReference>
<evidence type="ECO:0000313" key="9">
    <source>
        <dbReference type="EMBL" id="MET1491860.1"/>
    </source>
</evidence>
<reference evidence="9 10" key="1">
    <citation type="submission" date="2024-07" db="EMBL/GenBank/DDBJ databases">
        <title>Uliginosibacterium paludis KCTC:42655.</title>
        <authorList>
            <person name="Kim M.K."/>
        </authorList>
    </citation>
    <scope>NUCLEOTIDE SEQUENCE [LARGE SCALE GENOMIC DNA]</scope>
    <source>
        <strain evidence="9 10">KCTC 42655</strain>
    </source>
</reference>
<keyword evidence="5 7" id="KW-1133">Transmembrane helix</keyword>
<feature type="domain" description="Bacterial sugar transferase" evidence="8">
    <location>
        <begin position="278"/>
        <end position="462"/>
    </location>
</feature>
<dbReference type="PANTHER" id="PTHR30576">
    <property type="entry name" value="COLANIC BIOSYNTHESIS UDP-GLUCOSE LIPID CARRIER TRANSFERASE"/>
    <property type="match status" value="1"/>
</dbReference>
<evidence type="ECO:0000256" key="5">
    <source>
        <dbReference type="ARBA" id="ARBA00022989"/>
    </source>
</evidence>
<dbReference type="PANTHER" id="PTHR30576:SF21">
    <property type="entry name" value="UDP-GLUCOSE:UNDECAPRENYL-PHOSPHATE GLUCOSE-1-PHOSPHATE TRANSFERASE"/>
    <property type="match status" value="1"/>
</dbReference>
<evidence type="ECO:0000259" key="8">
    <source>
        <dbReference type="Pfam" id="PF02397"/>
    </source>
</evidence>
<dbReference type="Pfam" id="PF02397">
    <property type="entry name" value="Bac_transf"/>
    <property type="match status" value="1"/>
</dbReference>
<dbReference type="InterPro" id="IPR017475">
    <property type="entry name" value="EPS_sugar_tfrase"/>
</dbReference>
<evidence type="ECO:0000256" key="2">
    <source>
        <dbReference type="ARBA" id="ARBA00006464"/>
    </source>
</evidence>
<keyword evidence="4 7" id="KW-0812">Transmembrane</keyword>
<dbReference type="InterPro" id="IPR036291">
    <property type="entry name" value="NAD(P)-bd_dom_sf"/>
</dbReference>
<evidence type="ECO:0000256" key="3">
    <source>
        <dbReference type="ARBA" id="ARBA00022679"/>
    </source>
</evidence>
<dbReference type="EC" id="2.7.8.31" evidence="9"/>
<evidence type="ECO:0000256" key="1">
    <source>
        <dbReference type="ARBA" id="ARBA00004141"/>
    </source>
</evidence>
<comment type="subcellular location">
    <subcellularLocation>
        <location evidence="1">Membrane</location>
        <topology evidence="1">Multi-pass membrane protein</topology>
    </subcellularLocation>
</comment>
<dbReference type="Proteomes" id="UP001548590">
    <property type="component" value="Unassembled WGS sequence"/>
</dbReference>
<comment type="similarity">
    <text evidence="2">Belongs to the bacterial sugar transferase family.</text>
</comment>
<dbReference type="RefSeq" id="WP_345928114.1">
    <property type="nucleotide sequence ID" value="NZ_JBDIVF010000005.1"/>
</dbReference>
<proteinExistence type="inferred from homology"/>
<dbReference type="GO" id="GO:0089702">
    <property type="term" value="F:undecaprenyl-phosphate glucose phosphotransferase activity"/>
    <property type="evidence" value="ECO:0007669"/>
    <property type="project" value="UniProtKB-EC"/>
</dbReference>
<dbReference type="SUPFAM" id="SSF51735">
    <property type="entry name" value="NAD(P)-binding Rossmann-fold domains"/>
    <property type="match status" value="1"/>
</dbReference>
<feature type="transmembrane region" description="Helical" evidence="7">
    <location>
        <begin position="107"/>
        <end position="127"/>
    </location>
</feature>
<dbReference type="NCBIfam" id="TIGR03023">
    <property type="entry name" value="WcaJ_sugtrans"/>
    <property type="match status" value="1"/>
</dbReference>
<evidence type="ECO:0000313" key="10">
    <source>
        <dbReference type="Proteomes" id="UP001548590"/>
    </source>
</evidence>
<dbReference type="Pfam" id="PF13727">
    <property type="entry name" value="CoA_binding_3"/>
    <property type="match status" value="1"/>
</dbReference>
<name>A0ABV2CVD1_9RHOO</name>
<sequence length="468" mass="51878">MKHSVSAISWTGQESALRTRFPLIGVVETLLGPCLVVLMLILSVKWHGIRFDRHYAALAVLTFLLLYPGLLRISENRRRMAFKAVLAWATLCITITLFGRATGFADYFNPSVILLWQLSTFAALLIAHEIARRLLLRVVAGAKQTAIIVGANETGARLAEHFETDPYSGIVFKGYFDDRTADRIQAYLGRASLLGGVPELAQYVKRKGIDQIYIALPMASQPRILALLDDLKDTTASVFFAPDVFVTELIQARVEQVGQIPVVAVCETPFTGANAVLKRMEDIVLSTLILIGISPVLLACAIAVRLSSPGPIIFKQRRYGLDGKEVLVYKFRSMTATDNGAVVKQATRNDARVTRVGAFLRRTSLDELPQFINVLQGRMSIVGPRPHAVAHNEEYRKLIKGYMIRHKVRPGITGLAQVSGARGLTDTLDKMERRIALDLAYLRNWSLLLDLRIILRTVGVVAKDETAF</sequence>
<feature type="transmembrane region" description="Helical" evidence="7">
    <location>
        <begin position="283"/>
        <end position="304"/>
    </location>
</feature>
<comment type="caution">
    <text evidence="9">The sequence shown here is derived from an EMBL/GenBank/DDBJ whole genome shotgun (WGS) entry which is preliminary data.</text>
</comment>
<keyword evidence="10" id="KW-1185">Reference proteome</keyword>
<evidence type="ECO:0000256" key="4">
    <source>
        <dbReference type="ARBA" id="ARBA00022692"/>
    </source>
</evidence>
<accession>A0ABV2CVD1</accession>
<dbReference type="EMBL" id="JBEWLZ010000017">
    <property type="protein sequence ID" value="MET1491860.1"/>
    <property type="molecule type" value="Genomic_DNA"/>
</dbReference>
<feature type="transmembrane region" description="Helical" evidence="7">
    <location>
        <begin position="21"/>
        <end position="42"/>
    </location>
</feature>
<dbReference type="InterPro" id="IPR017473">
    <property type="entry name" value="Undecaprenyl-P_gluc_Ptfrase"/>
</dbReference>
<dbReference type="InterPro" id="IPR003362">
    <property type="entry name" value="Bact_transf"/>
</dbReference>
<organism evidence="9 10">
    <name type="scientific">Uliginosibacterium paludis</name>
    <dbReference type="NCBI Taxonomy" id="1615952"/>
    <lineage>
        <taxon>Bacteria</taxon>
        <taxon>Pseudomonadati</taxon>
        <taxon>Pseudomonadota</taxon>
        <taxon>Betaproteobacteria</taxon>
        <taxon>Rhodocyclales</taxon>
        <taxon>Zoogloeaceae</taxon>
        <taxon>Uliginosibacterium</taxon>
    </lineage>
</organism>
<feature type="transmembrane region" description="Helical" evidence="7">
    <location>
        <begin position="54"/>
        <end position="73"/>
    </location>
</feature>
<gene>
    <name evidence="9" type="ORF">ABVT11_18620</name>
</gene>
<keyword evidence="6 7" id="KW-0472">Membrane</keyword>
<protein>
    <submittedName>
        <fullName evidence="9">Undecaprenyl-phosphate glucose phosphotransferase</fullName>
        <ecNumber evidence="9">2.7.8.31</ecNumber>
    </submittedName>
</protein>
<keyword evidence="3 9" id="KW-0808">Transferase</keyword>
<feature type="transmembrane region" description="Helical" evidence="7">
    <location>
        <begin position="80"/>
        <end position="101"/>
    </location>
</feature>
<evidence type="ECO:0000256" key="6">
    <source>
        <dbReference type="ARBA" id="ARBA00023136"/>
    </source>
</evidence>
<dbReference type="NCBIfam" id="TIGR03025">
    <property type="entry name" value="EPS_sugtrans"/>
    <property type="match status" value="1"/>
</dbReference>